<name>A0A3P5XDF9_9RHOB</name>
<keyword evidence="3" id="KW-1185">Reference proteome</keyword>
<gene>
    <name evidence="2" type="ORF">XINFAN_02309</name>
</gene>
<reference evidence="2 3" key="1">
    <citation type="submission" date="2018-11" db="EMBL/GenBank/DDBJ databases">
        <authorList>
            <person name="Criscuolo A."/>
        </authorList>
    </citation>
    <scope>NUCLEOTIDE SEQUENCE [LARGE SCALE GENOMIC DNA]</scope>
    <source>
        <strain evidence="2">ACIP111625</strain>
    </source>
</reference>
<evidence type="ECO:0000313" key="2">
    <source>
        <dbReference type="EMBL" id="VDC29365.1"/>
    </source>
</evidence>
<proteinExistence type="predicted"/>
<protein>
    <submittedName>
        <fullName evidence="2">Uncharacterized protein</fullName>
    </submittedName>
</protein>
<evidence type="ECO:0000313" key="3">
    <source>
        <dbReference type="Proteomes" id="UP000277498"/>
    </source>
</evidence>
<accession>A0A3P5XDF9</accession>
<dbReference type="EMBL" id="UXAW01000071">
    <property type="protein sequence ID" value="VDC29365.1"/>
    <property type="molecule type" value="Genomic_DNA"/>
</dbReference>
<dbReference type="AlphaFoldDB" id="A0A3P5XDF9"/>
<evidence type="ECO:0000256" key="1">
    <source>
        <dbReference type="SAM" id="MobiDB-lite"/>
    </source>
</evidence>
<feature type="region of interest" description="Disordered" evidence="1">
    <location>
        <begin position="1"/>
        <end position="20"/>
    </location>
</feature>
<organism evidence="2 3">
    <name type="scientific">Pseudogemmobacter humi</name>
    <dbReference type="NCBI Taxonomy" id="2483812"/>
    <lineage>
        <taxon>Bacteria</taxon>
        <taxon>Pseudomonadati</taxon>
        <taxon>Pseudomonadota</taxon>
        <taxon>Alphaproteobacteria</taxon>
        <taxon>Rhodobacterales</taxon>
        <taxon>Paracoccaceae</taxon>
        <taxon>Pseudogemmobacter</taxon>
    </lineage>
</organism>
<feature type="region of interest" description="Disordered" evidence="1">
    <location>
        <begin position="123"/>
        <end position="161"/>
    </location>
</feature>
<dbReference type="Proteomes" id="UP000277498">
    <property type="component" value="Unassembled WGS sequence"/>
</dbReference>
<sequence>MQTAEELFRCSPSGPGGSPWLLTVTGNRPGPAGSQRFVARLQRLRRVSGPTGRNGPDIIAKVARRGEEDRKTVPGEQDQPLIRASNAPIVFARRSDEMSPPGERSMARDFDRQDAGVQIRILSQALPNQWRSTRDHRRPSQATNSRAYRRPPARPSGGHKADLTAVTRAETRMHCANLSGQRPAAGDFDRRLAGRRRRVAVLTGYPRSSGDTAPPVLSAPGR</sequence>
<feature type="region of interest" description="Disordered" evidence="1">
    <location>
        <begin position="201"/>
        <end position="222"/>
    </location>
</feature>